<evidence type="ECO:0000256" key="4">
    <source>
        <dbReference type="ARBA" id="ARBA00023136"/>
    </source>
</evidence>
<evidence type="ECO:0000259" key="6">
    <source>
        <dbReference type="Pfam" id="PF04116"/>
    </source>
</evidence>
<evidence type="ECO:0000256" key="3">
    <source>
        <dbReference type="ARBA" id="ARBA00022989"/>
    </source>
</evidence>
<dbReference type="GO" id="GO:0008610">
    <property type="term" value="P:lipid biosynthetic process"/>
    <property type="evidence" value="ECO:0007669"/>
    <property type="project" value="InterPro"/>
</dbReference>
<feature type="transmembrane region" description="Helical" evidence="5">
    <location>
        <begin position="170"/>
        <end position="192"/>
    </location>
</feature>
<comment type="caution">
    <text evidence="7">The sequence shown here is derived from an EMBL/GenBank/DDBJ whole genome shotgun (WGS) entry which is preliminary data.</text>
</comment>
<gene>
    <name evidence="7" type="ORF">KP79_PYT08469</name>
</gene>
<dbReference type="GO" id="GO:0016491">
    <property type="term" value="F:oxidoreductase activity"/>
    <property type="evidence" value="ECO:0007669"/>
    <property type="project" value="InterPro"/>
</dbReference>
<evidence type="ECO:0000256" key="5">
    <source>
        <dbReference type="SAM" id="Phobius"/>
    </source>
</evidence>
<dbReference type="AlphaFoldDB" id="A0A210QC72"/>
<dbReference type="Proteomes" id="UP000242188">
    <property type="component" value="Unassembled WGS sequence"/>
</dbReference>
<sequence>MEKKELASRESMAEVKTRPLEGWDRCVPWIMRAVILLVVIVLKQNSDTIQKWIDSTWSDLLTSWVFNSVYFESWHATLTYAIVIPIYPFALHYIPYFDRYKVHPSVTYVHTTGKDLLMEAVTYLTPLMLLDTFTIKKYVGVHPSVMAQKRLSFIQTTRPLPIAPPTVGQVGFQLISSVLLFDFMFFCFHLLFHKNAWLYKTVHALHHKHDVMHGRVTNLLTVPERIVLILSANYALRFMGSHPITRMLFVPVFIFLLVDNHTGYDLPFGIHRIVPFNLMGGPAAHMAHHFKGTTHYQPFFTYMDTLLGKYNSYSSNVGKKVKENKID</sequence>
<accession>A0A210QC72</accession>
<feature type="domain" description="Fatty acid hydroxylase" evidence="6">
    <location>
        <begin position="177"/>
        <end position="308"/>
    </location>
</feature>
<dbReference type="OrthoDB" id="1658724at2759"/>
<dbReference type="PANTHER" id="PTHR11863">
    <property type="entry name" value="STEROL DESATURASE"/>
    <property type="match status" value="1"/>
</dbReference>
<feature type="transmembrane region" description="Helical" evidence="5">
    <location>
        <begin position="74"/>
        <end position="95"/>
    </location>
</feature>
<keyword evidence="2 5" id="KW-0812">Transmembrane</keyword>
<keyword evidence="8" id="KW-1185">Reference proteome</keyword>
<keyword evidence="3 5" id="KW-1133">Transmembrane helix</keyword>
<dbReference type="STRING" id="6573.A0A210QC72"/>
<dbReference type="Pfam" id="PF04116">
    <property type="entry name" value="FA_hydroxylase"/>
    <property type="match status" value="1"/>
</dbReference>
<dbReference type="EMBL" id="NEDP02004198">
    <property type="protein sequence ID" value="OWF46328.1"/>
    <property type="molecule type" value="Genomic_DNA"/>
</dbReference>
<dbReference type="InterPro" id="IPR050307">
    <property type="entry name" value="Sterol_Desaturase_Related"/>
</dbReference>
<dbReference type="GO" id="GO:0005506">
    <property type="term" value="F:iron ion binding"/>
    <property type="evidence" value="ECO:0007669"/>
    <property type="project" value="InterPro"/>
</dbReference>
<keyword evidence="4 5" id="KW-0472">Membrane</keyword>
<comment type="subcellular location">
    <subcellularLocation>
        <location evidence="1">Membrane</location>
    </subcellularLocation>
</comment>
<organism evidence="7 8">
    <name type="scientific">Mizuhopecten yessoensis</name>
    <name type="common">Japanese scallop</name>
    <name type="synonym">Patinopecten yessoensis</name>
    <dbReference type="NCBI Taxonomy" id="6573"/>
    <lineage>
        <taxon>Eukaryota</taxon>
        <taxon>Metazoa</taxon>
        <taxon>Spiralia</taxon>
        <taxon>Lophotrochozoa</taxon>
        <taxon>Mollusca</taxon>
        <taxon>Bivalvia</taxon>
        <taxon>Autobranchia</taxon>
        <taxon>Pteriomorphia</taxon>
        <taxon>Pectinida</taxon>
        <taxon>Pectinoidea</taxon>
        <taxon>Pectinidae</taxon>
        <taxon>Mizuhopecten</taxon>
    </lineage>
</organism>
<evidence type="ECO:0000313" key="8">
    <source>
        <dbReference type="Proteomes" id="UP000242188"/>
    </source>
</evidence>
<protein>
    <submittedName>
        <fullName evidence="7">Cholesterol 25-hydroxylase-like protein</fullName>
    </submittedName>
</protein>
<reference evidence="7 8" key="1">
    <citation type="journal article" date="2017" name="Nat. Ecol. Evol.">
        <title>Scallop genome provides insights into evolution of bilaterian karyotype and development.</title>
        <authorList>
            <person name="Wang S."/>
            <person name="Zhang J."/>
            <person name="Jiao W."/>
            <person name="Li J."/>
            <person name="Xun X."/>
            <person name="Sun Y."/>
            <person name="Guo X."/>
            <person name="Huan P."/>
            <person name="Dong B."/>
            <person name="Zhang L."/>
            <person name="Hu X."/>
            <person name="Sun X."/>
            <person name="Wang J."/>
            <person name="Zhao C."/>
            <person name="Wang Y."/>
            <person name="Wang D."/>
            <person name="Huang X."/>
            <person name="Wang R."/>
            <person name="Lv J."/>
            <person name="Li Y."/>
            <person name="Zhang Z."/>
            <person name="Liu B."/>
            <person name="Lu W."/>
            <person name="Hui Y."/>
            <person name="Liang J."/>
            <person name="Zhou Z."/>
            <person name="Hou R."/>
            <person name="Li X."/>
            <person name="Liu Y."/>
            <person name="Li H."/>
            <person name="Ning X."/>
            <person name="Lin Y."/>
            <person name="Zhao L."/>
            <person name="Xing Q."/>
            <person name="Dou J."/>
            <person name="Li Y."/>
            <person name="Mao J."/>
            <person name="Guo H."/>
            <person name="Dou H."/>
            <person name="Li T."/>
            <person name="Mu C."/>
            <person name="Jiang W."/>
            <person name="Fu Q."/>
            <person name="Fu X."/>
            <person name="Miao Y."/>
            <person name="Liu J."/>
            <person name="Yu Q."/>
            <person name="Li R."/>
            <person name="Liao H."/>
            <person name="Li X."/>
            <person name="Kong Y."/>
            <person name="Jiang Z."/>
            <person name="Chourrout D."/>
            <person name="Li R."/>
            <person name="Bao Z."/>
        </authorList>
    </citation>
    <scope>NUCLEOTIDE SEQUENCE [LARGE SCALE GENOMIC DNA]</scope>
    <source>
        <strain evidence="7 8">PY_sf001</strain>
    </source>
</reference>
<dbReference type="GO" id="GO:0016020">
    <property type="term" value="C:membrane"/>
    <property type="evidence" value="ECO:0007669"/>
    <property type="project" value="UniProtKB-SubCell"/>
</dbReference>
<evidence type="ECO:0000256" key="2">
    <source>
        <dbReference type="ARBA" id="ARBA00022692"/>
    </source>
</evidence>
<evidence type="ECO:0000256" key="1">
    <source>
        <dbReference type="ARBA" id="ARBA00004370"/>
    </source>
</evidence>
<name>A0A210QC72_MIZYE</name>
<proteinExistence type="predicted"/>
<dbReference type="InterPro" id="IPR006694">
    <property type="entry name" value="Fatty_acid_hydroxylase"/>
</dbReference>
<evidence type="ECO:0000313" key="7">
    <source>
        <dbReference type="EMBL" id="OWF46328.1"/>
    </source>
</evidence>